<dbReference type="HOGENOM" id="CLU_2563027_0_0_1"/>
<sequence length="82" mass="9244">MQLTAAVSLGPRSGASSAEQVAMAKEEIKEMLMELEEEGRLCLGQLPFRKPLIRCFNNRLSLLMIDVDQSIVKCFRNSRQDT</sequence>
<proteinExistence type="predicted"/>
<evidence type="ECO:0000313" key="1">
    <source>
        <dbReference type="EMBL" id="EOY06245.1"/>
    </source>
</evidence>
<dbReference type="Proteomes" id="UP000026915">
    <property type="component" value="Chromosome 4"/>
</dbReference>
<protein>
    <submittedName>
        <fullName evidence="1">Uncharacterized protein</fullName>
    </submittedName>
</protein>
<gene>
    <name evidence="1" type="ORF">TCM_021044</name>
</gene>
<dbReference type="Gramene" id="EOY06245">
    <property type="protein sequence ID" value="EOY06245"/>
    <property type="gene ID" value="TCM_021044"/>
</dbReference>
<reference evidence="1 2" key="1">
    <citation type="journal article" date="2013" name="Genome Biol.">
        <title>The genome sequence of the most widely cultivated cacao type and its use to identify candidate genes regulating pod color.</title>
        <authorList>
            <person name="Motamayor J.C."/>
            <person name="Mockaitis K."/>
            <person name="Schmutz J."/>
            <person name="Haiminen N."/>
            <person name="Iii D.L."/>
            <person name="Cornejo O."/>
            <person name="Findley S.D."/>
            <person name="Zheng P."/>
            <person name="Utro F."/>
            <person name="Royaert S."/>
            <person name="Saski C."/>
            <person name="Jenkins J."/>
            <person name="Podicheti R."/>
            <person name="Zhao M."/>
            <person name="Scheffler B.E."/>
            <person name="Stack J.C."/>
            <person name="Feltus F.A."/>
            <person name="Mustiga G.M."/>
            <person name="Amores F."/>
            <person name="Phillips W."/>
            <person name="Marelli J.P."/>
            <person name="May G.D."/>
            <person name="Shapiro H."/>
            <person name="Ma J."/>
            <person name="Bustamante C.D."/>
            <person name="Schnell R.J."/>
            <person name="Main D."/>
            <person name="Gilbert D."/>
            <person name="Parida L."/>
            <person name="Kuhn D.N."/>
        </authorList>
    </citation>
    <scope>NUCLEOTIDE SEQUENCE [LARGE SCALE GENOMIC DNA]</scope>
    <source>
        <strain evidence="2">cv. Matina 1-6</strain>
    </source>
</reference>
<dbReference type="AlphaFoldDB" id="A0A061EMK8"/>
<dbReference type="InParanoid" id="A0A061EMK8"/>
<keyword evidence="2" id="KW-1185">Reference proteome</keyword>
<organism evidence="1 2">
    <name type="scientific">Theobroma cacao</name>
    <name type="common">Cacao</name>
    <name type="synonym">Cocoa</name>
    <dbReference type="NCBI Taxonomy" id="3641"/>
    <lineage>
        <taxon>Eukaryota</taxon>
        <taxon>Viridiplantae</taxon>
        <taxon>Streptophyta</taxon>
        <taxon>Embryophyta</taxon>
        <taxon>Tracheophyta</taxon>
        <taxon>Spermatophyta</taxon>
        <taxon>Magnoliopsida</taxon>
        <taxon>eudicotyledons</taxon>
        <taxon>Gunneridae</taxon>
        <taxon>Pentapetalae</taxon>
        <taxon>rosids</taxon>
        <taxon>malvids</taxon>
        <taxon>Malvales</taxon>
        <taxon>Malvaceae</taxon>
        <taxon>Byttnerioideae</taxon>
        <taxon>Theobroma</taxon>
    </lineage>
</organism>
<dbReference type="EMBL" id="CM001882">
    <property type="protein sequence ID" value="EOY06245.1"/>
    <property type="molecule type" value="Genomic_DNA"/>
</dbReference>
<evidence type="ECO:0000313" key="2">
    <source>
        <dbReference type="Proteomes" id="UP000026915"/>
    </source>
</evidence>
<name>A0A061EMK8_THECC</name>
<accession>A0A061EMK8</accession>